<evidence type="ECO:0000256" key="2">
    <source>
        <dbReference type="SAM" id="SignalP"/>
    </source>
</evidence>
<feature type="compositionally biased region" description="Basic and acidic residues" evidence="1">
    <location>
        <begin position="95"/>
        <end position="110"/>
    </location>
</feature>
<sequence>MNSLKKYALGALVAATAFISSQLAMAQIVLQPSPNSEVALVVNFEVKPGAEAEFEQVFHRSVTCSRLEPGNITFNVPRSSAVSAATSSTTRRCRHDPVRAHDRSRSSGSS</sequence>
<keyword evidence="5" id="KW-1185">Reference proteome</keyword>
<keyword evidence="2" id="KW-0732">Signal</keyword>
<feature type="domain" description="ABM" evidence="3">
    <location>
        <begin position="38"/>
        <end position="79"/>
    </location>
</feature>
<dbReference type="EMBL" id="CAKXZS010000018">
    <property type="protein sequence ID" value="CAH2400604.1"/>
    <property type="molecule type" value="Genomic_DNA"/>
</dbReference>
<feature type="signal peptide" evidence="2">
    <location>
        <begin position="1"/>
        <end position="26"/>
    </location>
</feature>
<feature type="region of interest" description="Disordered" evidence="1">
    <location>
        <begin position="83"/>
        <end position="110"/>
    </location>
</feature>
<evidence type="ECO:0000313" key="5">
    <source>
        <dbReference type="Proteomes" id="UP001152604"/>
    </source>
</evidence>
<protein>
    <recommendedName>
        <fullName evidence="3">ABM domain-containing protein</fullName>
    </recommendedName>
</protein>
<comment type="caution">
    <text evidence="4">The sequence shown here is derived from an EMBL/GenBank/DDBJ whole genome shotgun (WGS) entry which is preliminary data.</text>
</comment>
<dbReference type="InterPro" id="IPR007138">
    <property type="entry name" value="ABM_dom"/>
</dbReference>
<proteinExistence type="predicted"/>
<dbReference type="Gene3D" id="3.30.70.100">
    <property type="match status" value="1"/>
</dbReference>
<dbReference type="SUPFAM" id="SSF54909">
    <property type="entry name" value="Dimeric alpha+beta barrel"/>
    <property type="match status" value="1"/>
</dbReference>
<feature type="chain" id="PRO_5047357267" description="ABM domain-containing protein" evidence="2">
    <location>
        <begin position="27"/>
        <end position="110"/>
    </location>
</feature>
<name>A0ABN8JU48_9HYPH</name>
<evidence type="ECO:0000259" key="3">
    <source>
        <dbReference type="Pfam" id="PF03992"/>
    </source>
</evidence>
<gene>
    <name evidence="4" type="ORF">MES4922_250103</name>
</gene>
<dbReference type="InterPro" id="IPR011008">
    <property type="entry name" value="Dimeric_a/b-barrel"/>
</dbReference>
<reference evidence="4" key="1">
    <citation type="submission" date="2022-03" db="EMBL/GenBank/DDBJ databases">
        <authorList>
            <person name="Brunel B."/>
        </authorList>
    </citation>
    <scope>NUCLEOTIDE SEQUENCE</scope>
    <source>
        <strain evidence="4">STM4922sample</strain>
    </source>
</reference>
<dbReference type="Proteomes" id="UP001152604">
    <property type="component" value="Unassembled WGS sequence"/>
</dbReference>
<evidence type="ECO:0000313" key="4">
    <source>
        <dbReference type="EMBL" id="CAH2400604.1"/>
    </source>
</evidence>
<dbReference type="Pfam" id="PF03992">
    <property type="entry name" value="ABM"/>
    <property type="match status" value="1"/>
</dbReference>
<dbReference type="RefSeq" id="WP_254025521.1">
    <property type="nucleotide sequence ID" value="NZ_CAKXZS010000018.1"/>
</dbReference>
<organism evidence="4 5">
    <name type="scientific">Mesorhizobium ventifaucium</name>
    <dbReference type="NCBI Taxonomy" id="666020"/>
    <lineage>
        <taxon>Bacteria</taxon>
        <taxon>Pseudomonadati</taxon>
        <taxon>Pseudomonadota</taxon>
        <taxon>Alphaproteobacteria</taxon>
        <taxon>Hyphomicrobiales</taxon>
        <taxon>Phyllobacteriaceae</taxon>
        <taxon>Mesorhizobium</taxon>
    </lineage>
</organism>
<accession>A0ABN8JU48</accession>
<evidence type="ECO:0000256" key="1">
    <source>
        <dbReference type="SAM" id="MobiDB-lite"/>
    </source>
</evidence>